<dbReference type="InterPro" id="IPR015943">
    <property type="entry name" value="WD40/YVTN_repeat-like_dom_sf"/>
</dbReference>
<sequence length="628" mass="69908">MGTAQSREGELEDSESEDESVVSEPSSQGYESAEEKGERRAAVRKSPSAVGTSKGKADVLSYKLGNLSLSPAVPQTHKRAKLYLHTGGNTSKSQWTIYAKEVSYEFVKEDDDESDDDDDDGKEWLSKRAGKTTWVDWHLRVADKVSAKIDDGLQMQFFDDQLRVDFVSQGVWAMKFFNKTDYHAFVHEFQNCKFENSYQMKATEENKTKVFGKDFMTWASGEDADESIWEDAEDHLEDQKAATRKLKETYNESLKSGAKSMTMGAGEHSFLIGNSGIEVFRNMATGVHGKGVSIKLQTKSDSPKDPFSTPKKGMLIRGESNMMLLSPATDAKQHPTGVSQLDIATGKVVSEWKFEKDGTAISMRDLTNDSKGSQLDMSNTFLGLDDNRLCRWDMRTQAGLVQQLSSPILSWNEGHQFSRGTNFQCFASTGDGSIVVGSRDGKVRLYGTTSMRQAKTAFPGLGSPITHVDVTYDGKWILATTDTYMILISTLFKDKDGKTKTGFQGRMGNRIAAPRLLKLNPVDAHAAGAHKFIGGQFSWVTESGKQERHLVVSVGNFSVVWDFMRVKQSDHECYRHERGLKSCYCYEVVPKDESIVESKFMNDTFHSVASPEAPLVVATPKKITSYNI</sequence>
<keyword evidence="5" id="KW-1185">Reference proteome</keyword>
<dbReference type="FunFam" id="2.130.10.10:FF:000663">
    <property type="entry name" value="Vacuolar import/degradation Vid27-related protein"/>
    <property type="match status" value="1"/>
</dbReference>
<feature type="compositionally biased region" description="Acidic residues" evidence="1">
    <location>
        <begin position="10"/>
        <end position="21"/>
    </location>
</feature>
<comment type="caution">
    <text evidence="4">The sequence shown here is derived from an EMBL/GenBank/DDBJ whole genome shotgun (WGS) entry which is preliminary data.</text>
</comment>
<feature type="domain" description="Vacuolar import/degradation Vid27 C-terminal" evidence="2">
    <location>
        <begin position="260"/>
        <end position="577"/>
    </location>
</feature>
<evidence type="ECO:0000259" key="3">
    <source>
        <dbReference type="Pfam" id="PF23581"/>
    </source>
</evidence>
<name>A0ABD1ZG62_9MARC</name>
<gene>
    <name evidence="4" type="ORF">R1flu_018556</name>
</gene>
<evidence type="ECO:0008006" key="6">
    <source>
        <dbReference type="Google" id="ProtNLM"/>
    </source>
</evidence>
<reference evidence="4 5" key="1">
    <citation type="submission" date="2024-09" db="EMBL/GenBank/DDBJ databases">
        <title>Chromosome-scale assembly of Riccia fluitans.</title>
        <authorList>
            <person name="Paukszto L."/>
            <person name="Sawicki J."/>
            <person name="Karawczyk K."/>
            <person name="Piernik-Szablinska J."/>
            <person name="Szczecinska M."/>
            <person name="Mazdziarz M."/>
        </authorList>
    </citation>
    <scope>NUCLEOTIDE SEQUENCE [LARGE SCALE GENOMIC DNA]</scope>
    <source>
        <strain evidence="4">Rf_01</strain>
        <tissue evidence="4">Aerial parts of the thallus</tissue>
    </source>
</reference>
<dbReference type="PANTHER" id="PTHR31913:SF0">
    <property type="entry name" value="VACUOLAR IMPORT AND DEGRADATION PROTEIN 27"/>
    <property type="match status" value="1"/>
</dbReference>
<evidence type="ECO:0000259" key="2">
    <source>
        <dbReference type="Pfam" id="PF08553"/>
    </source>
</evidence>
<dbReference type="InterPro" id="IPR013863">
    <property type="entry name" value="VID27_C"/>
</dbReference>
<organism evidence="4 5">
    <name type="scientific">Riccia fluitans</name>
    <dbReference type="NCBI Taxonomy" id="41844"/>
    <lineage>
        <taxon>Eukaryota</taxon>
        <taxon>Viridiplantae</taxon>
        <taxon>Streptophyta</taxon>
        <taxon>Embryophyta</taxon>
        <taxon>Marchantiophyta</taxon>
        <taxon>Marchantiopsida</taxon>
        <taxon>Marchantiidae</taxon>
        <taxon>Marchantiales</taxon>
        <taxon>Ricciaceae</taxon>
        <taxon>Riccia</taxon>
    </lineage>
</organism>
<dbReference type="SUPFAM" id="SSF50978">
    <property type="entry name" value="WD40 repeat-like"/>
    <property type="match status" value="1"/>
</dbReference>
<feature type="region of interest" description="Disordered" evidence="1">
    <location>
        <begin position="1"/>
        <end position="56"/>
    </location>
</feature>
<proteinExistence type="predicted"/>
<dbReference type="InterPro" id="IPR036322">
    <property type="entry name" value="WD40_repeat_dom_sf"/>
</dbReference>
<evidence type="ECO:0000313" key="4">
    <source>
        <dbReference type="EMBL" id="KAL2650428.1"/>
    </source>
</evidence>
<dbReference type="Pfam" id="PF08553">
    <property type="entry name" value="VID27"/>
    <property type="match status" value="1"/>
</dbReference>
<evidence type="ECO:0000256" key="1">
    <source>
        <dbReference type="SAM" id="MobiDB-lite"/>
    </source>
</evidence>
<protein>
    <recommendedName>
        <fullName evidence="6">Vacuolar import/degradation Vid27 C-terminal domain-containing protein</fullName>
    </recommendedName>
</protein>
<dbReference type="AlphaFoldDB" id="A0ABD1ZG62"/>
<feature type="domain" description="DUF7135" evidence="3">
    <location>
        <begin position="58"/>
        <end position="212"/>
    </location>
</feature>
<dbReference type="EMBL" id="JBHFFA010000001">
    <property type="protein sequence ID" value="KAL2650428.1"/>
    <property type="molecule type" value="Genomic_DNA"/>
</dbReference>
<dbReference type="Gene3D" id="2.130.10.10">
    <property type="entry name" value="YVTN repeat-like/Quinoprotein amine dehydrogenase"/>
    <property type="match status" value="1"/>
</dbReference>
<dbReference type="Proteomes" id="UP001605036">
    <property type="component" value="Unassembled WGS sequence"/>
</dbReference>
<evidence type="ECO:0000313" key="5">
    <source>
        <dbReference type="Proteomes" id="UP001605036"/>
    </source>
</evidence>
<dbReference type="InterPro" id="IPR040458">
    <property type="entry name" value="Vid27"/>
</dbReference>
<dbReference type="PANTHER" id="PTHR31913">
    <property type="entry name" value="VACUOLAR IMPORT AND DEGRADATION PROTEIN 27"/>
    <property type="match status" value="1"/>
</dbReference>
<dbReference type="InterPro" id="IPR055559">
    <property type="entry name" value="CYPRO4_DUF7135"/>
</dbReference>
<dbReference type="Pfam" id="PF23581">
    <property type="entry name" value="DUF7135"/>
    <property type="match status" value="1"/>
</dbReference>
<accession>A0ABD1ZG62</accession>